<dbReference type="NCBIfam" id="TIGR01214">
    <property type="entry name" value="rmlD"/>
    <property type="match status" value="1"/>
</dbReference>
<dbReference type="Gene3D" id="3.40.50.720">
    <property type="entry name" value="NAD(P)-binding Rossmann-like Domain"/>
    <property type="match status" value="1"/>
</dbReference>
<accession>A0A432W853</accession>
<evidence type="ECO:0000313" key="8">
    <source>
        <dbReference type="EMBL" id="RUO26290.1"/>
    </source>
</evidence>
<evidence type="ECO:0000256" key="3">
    <source>
        <dbReference type="ARBA" id="ARBA00012929"/>
    </source>
</evidence>
<comment type="caution">
    <text evidence="8">The sequence shown here is derived from an EMBL/GenBank/DDBJ whole genome shotgun (WGS) entry which is preliminary data.</text>
</comment>
<organism evidence="8 9">
    <name type="scientific">Aliidiomarina minuta</name>
    <dbReference type="NCBI Taxonomy" id="880057"/>
    <lineage>
        <taxon>Bacteria</taxon>
        <taxon>Pseudomonadati</taxon>
        <taxon>Pseudomonadota</taxon>
        <taxon>Gammaproteobacteria</taxon>
        <taxon>Alteromonadales</taxon>
        <taxon>Idiomarinaceae</taxon>
        <taxon>Aliidiomarina</taxon>
    </lineage>
</organism>
<dbReference type="OrthoDB" id="9803892at2"/>
<dbReference type="UniPathway" id="UPA00281"/>
<dbReference type="EC" id="1.1.1.133" evidence="3 6"/>
<evidence type="ECO:0000256" key="4">
    <source>
        <dbReference type="ARBA" id="ARBA00017099"/>
    </source>
</evidence>
<dbReference type="CDD" id="cd05254">
    <property type="entry name" value="dTDP_HR_like_SDR_e"/>
    <property type="match status" value="1"/>
</dbReference>
<dbReference type="EMBL" id="PIPL01000001">
    <property type="protein sequence ID" value="RUO26290.1"/>
    <property type="molecule type" value="Genomic_DNA"/>
</dbReference>
<comment type="function">
    <text evidence="6">Catalyzes the reduction of dTDP-6-deoxy-L-lyxo-4-hexulose to yield dTDP-L-rhamnose.</text>
</comment>
<dbReference type="GO" id="GO:0005829">
    <property type="term" value="C:cytosol"/>
    <property type="evidence" value="ECO:0007669"/>
    <property type="project" value="TreeGrafter"/>
</dbReference>
<dbReference type="InterPro" id="IPR005913">
    <property type="entry name" value="dTDP_dehydrorham_reduct"/>
</dbReference>
<reference evidence="8 9" key="1">
    <citation type="journal article" date="2011" name="Front. Microbiol.">
        <title>Genomic signatures of strain selection and enhancement in Bacillus atrophaeus var. globigii, a historical biowarfare simulant.</title>
        <authorList>
            <person name="Gibbons H.S."/>
            <person name="Broomall S.M."/>
            <person name="McNew L.A."/>
            <person name="Daligault H."/>
            <person name="Chapman C."/>
            <person name="Bruce D."/>
            <person name="Karavis M."/>
            <person name="Krepps M."/>
            <person name="McGregor P.A."/>
            <person name="Hong C."/>
            <person name="Park K.H."/>
            <person name="Akmal A."/>
            <person name="Feldman A."/>
            <person name="Lin J.S."/>
            <person name="Chang W.E."/>
            <person name="Higgs B.W."/>
            <person name="Demirev P."/>
            <person name="Lindquist J."/>
            <person name="Liem A."/>
            <person name="Fochler E."/>
            <person name="Read T.D."/>
            <person name="Tapia R."/>
            <person name="Johnson S."/>
            <person name="Bishop-Lilly K.A."/>
            <person name="Detter C."/>
            <person name="Han C."/>
            <person name="Sozhamannan S."/>
            <person name="Rosenzweig C.N."/>
            <person name="Skowronski E.W."/>
        </authorList>
    </citation>
    <scope>NUCLEOTIDE SEQUENCE [LARGE SCALE GENOMIC DNA]</scope>
    <source>
        <strain evidence="8 9">MLST1</strain>
    </source>
</reference>
<evidence type="ECO:0000256" key="6">
    <source>
        <dbReference type="RuleBase" id="RU364082"/>
    </source>
</evidence>
<keyword evidence="9" id="KW-1185">Reference proteome</keyword>
<dbReference type="GO" id="GO:0009243">
    <property type="term" value="P:O antigen biosynthetic process"/>
    <property type="evidence" value="ECO:0007669"/>
    <property type="project" value="UniProtKB-UniPathway"/>
</dbReference>
<keyword evidence="6" id="KW-0521">NADP</keyword>
<keyword evidence="6" id="KW-0560">Oxidoreductase</keyword>
<comment type="similarity">
    <text evidence="2 6">Belongs to the dTDP-4-dehydrorhamnose reductase family.</text>
</comment>
<sequence>MKILLLGANGQIGSELQRSLQPLGDVVSMTRSDCDFTQLDKLSARVREEKPNLIVNAAGYTNVEKAETEKELAEQLNARLPERLAQLCHEMESRLVHFSSNYVYSGQGDKPFSEDSEPGPTTFYGNTKLAGDLAIQSYCNDFFIFRTGWVYSHEGRNILTDLLKSAKDHKSVRVCSTQVGAPTPARLVADIISTGLSRMHRRVLKVKPGIYHISTQGEASQCDFAREIFRLRKAHQSVKVIPSGERKSPVSHPVNNRLQVSKLEDSFCVCLPSWQSQLATLIQVPAQARNTES</sequence>
<gene>
    <name evidence="8" type="primary">rfbD</name>
    <name evidence="8" type="ORF">CWE09_06130</name>
</gene>
<comment type="pathway">
    <text evidence="1 6">Carbohydrate biosynthesis; dTDP-L-rhamnose biosynthesis.</text>
</comment>
<evidence type="ECO:0000256" key="2">
    <source>
        <dbReference type="ARBA" id="ARBA00010944"/>
    </source>
</evidence>
<dbReference type="Gene3D" id="3.90.25.10">
    <property type="entry name" value="UDP-galactose 4-epimerase, domain 1"/>
    <property type="match status" value="1"/>
</dbReference>
<evidence type="ECO:0000256" key="5">
    <source>
        <dbReference type="ARBA" id="ARBA00048200"/>
    </source>
</evidence>
<comment type="cofactor">
    <cofactor evidence="6">
        <name>Mg(2+)</name>
        <dbReference type="ChEBI" id="CHEBI:18420"/>
    </cofactor>
    <text evidence="6">Binds 1 Mg(2+) ion per monomer.</text>
</comment>
<dbReference type="UniPathway" id="UPA00124"/>
<protein>
    <recommendedName>
        <fullName evidence="4 6">dTDP-4-dehydrorhamnose reductase</fullName>
        <ecNumber evidence="3 6">1.1.1.133</ecNumber>
    </recommendedName>
</protein>
<comment type="catalytic activity">
    <reaction evidence="5 6">
        <text>dTDP-beta-L-rhamnose + NADP(+) = dTDP-4-dehydro-beta-L-rhamnose + NADPH + H(+)</text>
        <dbReference type="Rhea" id="RHEA:21796"/>
        <dbReference type="ChEBI" id="CHEBI:15378"/>
        <dbReference type="ChEBI" id="CHEBI:57510"/>
        <dbReference type="ChEBI" id="CHEBI:57783"/>
        <dbReference type="ChEBI" id="CHEBI:58349"/>
        <dbReference type="ChEBI" id="CHEBI:62830"/>
        <dbReference type="EC" id="1.1.1.133"/>
    </reaction>
</comment>
<name>A0A432W853_9GAMM</name>
<dbReference type="RefSeq" id="WP_126803103.1">
    <property type="nucleotide sequence ID" value="NZ_PIPL01000001.1"/>
</dbReference>
<dbReference type="SUPFAM" id="SSF51735">
    <property type="entry name" value="NAD(P)-binding Rossmann-fold domains"/>
    <property type="match status" value="1"/>
</dbReference>
<dbReference type="GO" id="GO:0008831">
    <property type="term" value="F:dTDP-4-dehydrorhamnose reductase activity"/>
    <property type="evidence" value="ECO:0007669"/>
    <property type="project" value="UniProtKB-EC"/>
</dbReference>
<evidence type="ECO:0000259" key="7">
    <source>
        <dbReference type="Pfam" id="PF04321"/>
    </source>
</evidence>
<dbReference type="Pfam" id="PF04321">
    <property type="entry name" value="RmlD_sub_bind"/>
    <property type="match status" value="1"/>
</dbReference>
<dbReference type="InterPro" id="IPR029903">
    <property type="entry name" value="RmlD-like-bd"/>
</dbReference>
<evidence type="ECO:0000256" key="1">
    <source>
        <dbReference type="ARBA" id="ARBA00004781"/>
    </source>
</evidence>
<dbReference type="Proteomes" id="UP000288293">
    <property type="component" value="Unassembled WGS sequence"/>
</dbReference>
<proteinExistence type="inferred from homology"/>
<evidence type="ECO:0000313" key="9">
    <source>
        <dbReference type="Proteomes" id="UP000288293"/>
    </source>
</evidence>
<dbReference type="GO" id="GO:0019305">
    <property type="term" value="P:dTDP-rhamnose biosynthetic process"/>
    <property type="evidence" value="ECO:0007669"/>
    <property type="project" value="UniProtKB-UniPathway"/>
</dbReference>
<dbReference type="PANTHER" id="PTHR10491">
    <property type="entry name" value="DTDP-4-DEHYDRORHAMNOSE REDUCTASE"/>
    <property type="match status" value="1"/>
</dbReference>
<dbReference type="InterPro" id="IPR036291">
    <property type="entry name" value="NAD(P)-bd_dom_sf"/>
</dbReference>
<feature type="domain" description="RmlD-like substrate binding" evidence="7">
    <location>
        <begin position="1"/>
        <end position="283"/>
    </location>
</feature>
<dbReference type="PANTHER" id="PTHR10491:SF4">
    <property type="entry name" value="METHIONINE ADENOSYLTRANSFERASE 2 SUBUNIT BETA"/>
    <property type="match status" value="1"/>
</dbReference>
<dbReference type="AlphaFoldDB" id="A0A432W853"/>